<keyword evidence="4" id="KW-1185">Reference proteome</keyword>
<sequence>MTLPALKTYPAVESAWDTLSDAAADLKTESKNVQESMADAQASWQGFRTWYRHDGTEDAVWTGLDVLEPHAEDWASALASAKDAIDDFVATGQPLQTEREDLDQEEPGLSSRRSAALSSDDEAEVEEVRAAILTFNERATSLTTDWDNAQETFESAIGAISIGTTDGLPAVNGPRDEGTLNWAAMTSELDETFGELDPQSIWRDLRGLTEEELRDWLEANPEAARALAENELPGNPIPGSAEEIMSEAMADDAQLSEDGIAGIRGAWLGLEDHERERLMLLFPAVTGNLNGIPLATRGRTNRVTVAGLREQTAEKLAEHRKNRPQHAPGNAYERGQWEDEEARLETVLQGLTQAWDAYGRDEFPEPDPTAASNPDSYVLPGYSTVYVSTEGLGQIATMRGEPSSDTERAVTFVPGTNSTIASVDRYNSALDAMDGDDSEGTVSIYWQGSDLPQDLIRDNATPHFNEQGAPRLAAFDHAADLEMSTQRTRDVDTTYVGHSAGGSLLGTAEREGLDSTNIVYVAPAGTGHEVSSPDDTENEYAHRYLIQTNDDPIAAAQLLGGGAHGGSFWEGSNPVQQMGAVQLESGFLGNGSTVMRGHTDYFKHGSTSAENIAGVVYGGEVAPYLEPEIHTTFGSPYPYVEYPLETDTDHYRENGIPTVPVQDLR</sequence>
<keyword evidence="3" id="KW-0378">Hydrolase</keyword>
<dbReference type="EMBL" id="JBHLWH010000038">
    <property type="protein sequence ID" value="MFC0249366.1"/>
    <property type="molecule type" value="Genomic_DNA"/>
</dbReference>
<evidence type="ECO:0000313" key="3">
    <source>
        <dbReference type="EMBL" id="MFC0249366.1"/>
    </source>
</evidence>
<dbReference type="GO" id="GO:0016787">
    <property type="term" value="F:hydrolase activity"/>
    <property type="evidence" value="ECO:0007669"/>
    <property type="project" value="UniProtKB-KW"/>
</dbReference>
<accession>A0ABV6F7H7</accession>
<dbReference type="RefSeq" id="WP_378042310.1">
    <property type="nucleotide sequence ID" value="NZ_JBHLWH010000038.1"/>
</dbReference>
<proteinExistence type="predicted"/>
<dbReference type="InterPro" id="IPR010427">
    <property type="entry name" value="DUF1023"/>
</dbReference>
<evidence type="ECO:0000256" key="1">
    <source>
        <dbReference type="SAM" id="MobiDB-lite"/>
    </source>
</evidence>
<feature type="region of interest" description="Disordered" evidence="1">
    <location>
        <begin position="316"/>
        <end position="335"/>
    </location>
</feature>
<evidence type="ECO:0000259" key="2">
    <source>
        <dbReference type="Pfam" id="PF06259"/>
    </source>
</evidence>
<protein>
    <submittedName>
        <fullName evidence="3">Alpha/beta hydrolase</fullName>
    </submittedName>
</protein>
<dbReference type="Pfam" id="PF06259">
    <property type="entry name" value="Abhydrolase_8"/>
    <property type="match status" value="1"/>
</dbReference>
<organism evidence="3 4">
    <name type="scientific">Citricoccus parietis</name>
    <dbReference type="NCBI Taxonomy" id="592307"/>
    <lineage>
        <taxon>Bacteria</taxon>
        <taxon>Bacillati</taxon>
        <taxon>Actinomycetota</taxon>
        <taxon>Actinomycetes</taxon>
        <taxon>Micrococcales</taxon>
        <taxon>Micrococcaceae</taxon>
        <taxon>Citricoccus</taxon>
    </lineage>
</organism>
<feature type="compositionally biased region" description="Low complexity" evidence="1">
    <location>
        <begin position="109"/>
        <end position="118"/>
    </location>
</feature>
<feature type="region of interest" description="Disordered" evidence="1">
    <location>
        <begin position="97"/>
        <end position="121"/>
    </location>
</feature>
<reference evidence="3 4" key="1">
    <citation type="submission" date="2024-09" db="EMBL/GenBank/DDBJ databases">
        <authorList>
            <person name="Sun Q."/>
            <person name="Mori K."/>
        </authorList>
    </citation>
    <scope>NUCLEOTIDE SEQUENCE [LARGE SCALE GENOMIC DNA]</scope>
    <source>
        <strain evidence="3 4">CCM 7609</strain>
    </source>
</reference>
<dbReference type="Proteomes" id="UP001589766">
    <property type="component" value="Unassembled WGS sequence"/>
</dbReference>
<comment type="caution">
    <text evidence="3">The sequence shown here is derived from an EMBL/GenBank/DDBJ whole genome shotgun (WGS) entry which is preliminary data.</text>
</comment>
<gene>
    <name evidence="3" type="ORF">ACFFIO_12750</name>
</gene>
<feature type="domain" description="DUF1023" evidence="2">
    <location>
        <begin position="435"/>
        <end position="555"/>
    </location>
</feature>
<name>A0ABV6F7H7_9MICC</name>
<evidence type="ECO:0000313" key="4">
    <source>
        <dbReference type="Proteomes" id="UP001589766"/>
    </source>
</evidence>